<feature type="domain" description="DUF7730" evidence="1">
    <location>
        <begin position="8"/>
        <end position="199"/>
    </location>
</feature>
<sequence length="425" mass="48648">MAAADLQLLSLPGEIRMAIYEAVVPAGFVHICRRGYLPHEAPEEGVHSVVCRNIPDVEWMARVYGDMNRDDHGFASVRVGFPGHLACVMLGIGSCNNPQRQHSGWLSLLLTCRTLYLEFLSVLYSRPKFAFHDWSAFRRFFDVVPSLHQALLRRVCVAWGRAWSSQSWAFRPSVDAEWCDIWSTIRNLPRPLAELDLVVHQPKGLDKTTYVTLRDPAVRFPPPSRPLHDTLRDICVAPNGRFTVVEIGRVEPPDDPVRLHEMQLHGFPAHYPQTADPGRLAFYKEQNFPFAANFYRVSSSSEYTADVLESMARARGLLDDSRNPPWSSGFTKTLEQIRPCGRVDYSSSEIVALEALLILRSGRCNWTFPRAPRLPTNGLQRVIRDRHFRLLAANRHQRWRERQRCDGPLKHPPTWEWSDQGPVIR</sequence>
<evidence type="ECO:0000313" key="3">
    <source>
        <dbReference type="Proteomes" id="UP001285441"/>
    </source>
</evidence>
<dbReference type="AlphaFoldDB" id="A0AAE0NBH2"/>
<proteinExistence type="predicted"/>
<gene>
    <name evidence="2" type="ORF">B0H63DRAFT_524879</name>
</gene>
<accession>A0AAE0NBH2</accession>
<dbReference type="Pfam" id="PF24864">
    <property type="entry name" value="DUF7730"/>
    <property type="match status" value="1"/>
</dbReference>
<dbReference type="Proteomes" id="UP001285441">
    <property type="component" value="Unassembled WGS sequence"/>
</dbReference>
<reference evidence="2" key="1">
    <citation type="journal article" date="2023" name="Mol. Phylogenet. Evol.">
        <title>Genome-scale phylogeny and comparative genomics of the fungal order Sordariales.</title>
        <authorList>
            <person name="Hensen N."/>
            <person name="Bonometti L."/>
            <person name="Westerberg I."/>
            <person name="Brannstrom I.O."/>
            <person name="Guillou S."/>
            <person name="Cros-Aarteil S."/>
            <person name="Calhoun S."/>
            <person name="Haridas S."/>
            <person name="Kuo A."/>
            <person name="Mondo S."/>
            <person name="Pangilinan J."/>
            <person name="Riley R."/>
            <person name="LaButti K."/>
            <person name="Andreopoulos B."/>
            <person name="Lipzen A."/>
            <person name="Chen C."/>
            <person name="Yan M."/>
            <person name="Daum C."/>
            <person name="Ng V."/>
            <person name="Clum A."/>
            <person name="Steindorff A."/>
            <person name="Ohm R.A."/>
            <person name="Martin F."/>
            <person name="Silar P."/>
            <person name="Natvig D.O."/>
            <person name="Lalanne C."/>
            <person name="Gautier V."/>
            <person name="Ament-Velasquez S.L."/>
            <person name="Kruys A."/>
            <person name="Hutchinson M.I."/>
            <person name="Powell A.J."/>
            <person name="Barry K."/>
            <person name="Miller A.N."/>
            <person name="Grigoriev I.V."/>
            <person name="Debuchy R."/>
            <person name="Gladieux P."/>
            <person name="Hiltunen Thoren M."/>
            <person name="Johannesson H."/>
        </authorList>
    </citation>
    <scope>NUCLEOTIDE SEQUENCE</scope>
    <source>
        <strain evidence="2">CBS 232.78</strain>
    </source>
</reference>
<organism evidence="2 3">
    <name type="scientific">Podospora didyma</name>
    <dbReference type="NCBI Taxonomy" id="330526"/>
    <lineage>
        <taxon>Eukaryota</taxon>
        <taxon>Fungi</taxon>
        <taxon>Dikarya</taxon>
        <taxon>Ascomycota</taxon>
        <taxon>Pezizomycotina</taxon>
        <taxon>Sordariomycetes</taxon>
        <taxon>Sordariomycetidae</taxon>
        <taxon>Sordariales</taxon>
        <taxon>Podosporaceae</taxon>
        <taxon>Podospora</taxon>
    </lineage>
</organism>
<dbReference type="EMBL" id="JAULSW010000006">
    <property type="protein sequence ID" value="KAK3377591.1"/>
    <property type="molecule type" value="Genomic_DNA"/>
</dbReference>
<dbReference type="PANTHER" id="PTHR38790">
    <property type="entry name" value="2EXR DOMAIN-CONTAINING PROTEIN-RELATED"/>
    <property type="match status" value="1"/>
</dbReference>
<evidence type="ECO:0000313" key="2">
    <source>
        <dbReference type="EMBL" id="KAK3377591.1"/>
    </source>
</evidence>
<name>A0AAE0NBH2_9PEZI</name>
<keyword evidence="3" id="KW-1185">Reference proteome</keyword>
<comment type="caution">
    <text evidence="2">The sequence shown here is derived from an EMBL/GenBank/DDBJ whole genome shotgun (WGS) entry which is preliminary data.</text>
</comment>
<protein>
    <recommendedName>
        <fullName evidence="1">DUF7730 domain-containing protein</fullName>
    </recommendedName>
</protein>
<dbReference type="InterPro" id="IPR056632">
    <property type="entry name" value="DUF7730"/>
</dbReference>
<evidence type="ECO:0000259" key="1">
    <source>
        <dbReference type="Pfam" id="PF24864"/>
    </source>
</evidence>
<reference evidence="2" key="2">
    <citation type="submission" date="2023-06" db="EMBL/GenBank/DDBJ databases">
        <authorList>
            <consortium name="Lawrence Berkeley National Laboratory"/>
            <person name="Haridas S."/>
            <person name="Hensen N."/>
            <person name="Bonometti L."/>
            <person name="Westerberg I."/>
            <person name="Brannstrom I.O."/>
            <person name="Guillou S."/>
            <person name="Cros-Aarteil S."/>
            <person name="Calhoun S."/>
            <person name="Kuo A."/>
            <person name="Mondo S."/>
            <person name="Pangilinan J."/>
            <person name="Riley R."/>
            <person name="LaButti K."/>
            <person name="Andreopoulos B."/>
            <person name="Lipzen A."/>
            <person name="Chen C."/>
            <person name="Yanf M."/>
            <person name="Daum C."/>
            <person name="Ng V."/>
            <person name="Clum A."/>
            <person name="Steindorff A."/>
            <person name="Ohm R."/>
            <person name="Martin F."/>
            <person name="Silar P."/>
            <person name="Natvig D."/>
            <person name="Lalanne C."/>
            <person name="Gautier V."/>
            <person name="Ament-velasquez S.L."/>
            <person name="Kruys A."/>
            <person name="Hutchinson M.I."/>
            <person name="Powell A.J."/>
            <person name="Barry K."/>
            <person name="Miller A.N."/>
            <person name="Grigoriev I.V."/>
            <person name="Debuchy R."/>
            <person name="Gladieux P."/>
            <person name="Thoren M.H."/>
            <person name="Johannesson H."/>
        </authorList>
    </citation>
    <scope>NUCLEOTIDE SEQUENCE</scope>
    <source>
        <strain evidence="2">CBS 232.78</strain>
    </source>
</reference>